<evidence type="ECO:0000313" key="3">
    <source>
        <dbReference type="EMBL" id="KAK2967997.1"/>
    </source>
</evidence>
<feature type="compositionally biased region" description="Basic and acidic residues" evidence="1">
    <location>
        <begin position="145"/>
        <end position="156"/>
    </location>
</feature>
<feature type="non-terminal residue" evidence="3">
    <location>
        <position position="1"/>
    </location>
</feature>
<evidence type="ECO:0000313" key="4">
    <source>
        <dbReference type="Proteomes" id="UP001187471"/>
    </source>
</evidence>
<dbReference type="Proteomes" id="UP001187471">
    <property type="component" value="Unassembled WGS sequence"/>
</dbReference>
<dbReference type="GO" id="GO:0016705">
    <property type="term" value="F:oxidoreductase activity, acting on paired donors, with incorporation or reduction of molecular oxygen"/>
    <property type="evidence" value="ECO:0007669"/>
    <property type="project" value="InterPro"/>
</dbReference>
<feature type="region of interest" description="Disordered" evidence="1">
    <location>
        <begin position="139"/>
        <end position="165"/>
    </location>
</feature>
<dbReference type="Gene3D" id="1.10.630.10">
    <property type="entry name" value="Cytochrome P450"/>
    <property type="match status" value="1"/>
</dbReference>
<protein>
    <submittedName>
        <fullName evidence="3">Uncharacterized protein</fullName>
    </submittedName>
</protein>
<keyword evidence="2" id="KW-0472">Membrane</keyword>
<reference evidence="3" key="1">
    <citation type="submission" date="2022-12" db="EMBL/GenBank/DDBJ databases">
        <title>Draft genome assemblies for two species of Escallonia (Escalloniales).</title>
        <authorList>
            <person name="Chanderbali A."/>
            <person name="Dervinis C."/>
            <person name="Anghel I."/>
            <person name="Soltis D."/>
            <person name="Soltis P."/>
            <person name="Zapata F."/>
        </authorList>
    </citation>
    <scope>NUCLEOTIDE SEQUENCE</scope>
    <source>
        <strain evidence="3">UCBG92.1500</strain>
        <tissue evidence="3">Leaf</tissue>
    </source>
</reference>
<feature type="non-terminal residue" evidence="3">
    <location>
        <position position="165"/>
    </location>
</feature>
<organism evidence="3 4">
    <name type="scientific">Escallonia rubra</name>
    <dbReference type="NCBI Taxonomy" id="112253"/>
    <lineage>
        <taxon>Eukaryota</taxon>
        <taxon>Viridiplantae</taxon>
        <taxon>Streptophyta</taxon>
        <taxon>Embryophyta</taxon>
        <taxon>Tracheophyta</taxon>
        <taxon>Spermatophyta</taxon>
        <taxon>Magnoliopsida</taxon>
        <taxon>eudicotyledons</taxon>
        <taxon>Gunneridae</taxon>
        <taxon>Pentapetalae</taxon>
        <taxon>asterids</taxon>
        <taxon>campanulids</taxon>
        <taxon>Escalloniales</taxon>
        <taxon>Escalloniaceae</taxon>
        <taxon>Escallonia</taxon>
    </lineage>
</organism>
<keyword evidence="2" id="KW-1133">Transmembrane helix</keyword>
<comment type="caution">
    <text evidence="3">The sequence shown here is derived from an EMBL/GenBank/DDBJ whole genome shotgun (WGS) entry which is preliminary data.</text>
</comment>
<evidence type="ECO:0000256" key="2">
    <source>
        <dbReference type="SAM" id="Phobius"/>
    </source>
</evidence>
<gene>
    <name evidence="3" type="ORF">RJ640_009206</name>
</gene>
<sequence>YEDEYYPAALPNRHKQLPSSWLSRSCALPDHMDLTLSCLLLFGLLYASFSSVFIFRKKSPRDRRSPPGNTGWPFIGESLEFVTSGRNGTPDEFVRERMNKFSPEVFKTSIAGSGNGASEQACGLLVATHHQEDNHCNKQRYQRYLTDEKAEKDPPRKNSASRKRF</sequence>
<dbReference type="InterPro" id="IPR036396">
    <property type="entry name" value="Cyt_P450_sf"/>
</dbReference>
<keyword evidence="2" id="KW-0812">Transmembrane</keyword>
<dbReference type="GO" id="GO:0020037">
    <property type="term" value="F:heme binding"/>
    <property type="evidence" value="ECO:0007669"/>
    <property type="project" value="InterPro"/>
</dbReference>
<dbReference type="AlphaFoldDB" id="A0AA88UAJ9"/>
<dbReference type="EMBL" id="JAVXUO010002959">
    <property type="protein sequence ID" value="KAK2967997.1"/>
    <property type="molecule type" value="Genomic_DNA"/>
</dbReference>
<name>A0AA88UAJ9_9ASTE</name>
<dbReference type="GO" id="GO:0004497">
    <property type="term" value="F:monooxygenase activity"/>
    <property type="evidence" value="ECO:0007669"/>
    <property type="project" value="InterPro"/>
</dbReference>
<dbReference type="GO" id="GO:0005506">
    <property type="term" value="F:iron ion binding"/>
    <property type="evidence" value="ECO:0007669"/>
    <property type="project" value="InterPro"/>
</dbReference>
<accession>A0AA88UAJ9</accession>
<evidence type="ECO:0000256" key="1">
    <source>
        <dbReference type="SAM" id="MobiDB-lite"/>
    </source>
</evidence>
<proteinExistence type="predicted"/>
<feature type="transmembrane region" description="Helical" evidence="2">
    <location>
        <begin position="34"/>
        <end position="55"/>
    </location>
</feature>
<keyword evidence="4" id="KW-1185">Reference proteome</keyword>